<proteinExistence type="predicted"/>
<dbReference type="Proteomes" id="UP000617041">
    <property type="component" value="Unassembled WGS sequence"/>
</dbReference>
<dbReference type="PANTHER" id="PTHR47237">
    <property type="entry name" value="SLL0310 PROTEIN"/>
    <property type="match status" value="1"/>
</dbReference>
<dbReference type="InterPro" id="IPR052729">
    <property type="entry name" value="Acyl/Acetyltrans_Enzymes"/>
</dbReference>
<evidence type="ECO:0000259" key="1">
    <source>
        <dbReference type="PROSITE" id="PS51186"/>
    </source>
</evidence>
<gene>
    <name evidence="2" type="ORF">I8E28_14410</name>
</gene>
<keyword evidence="3" id="KW-1185">Reference proteome</keyword>
<accession>A0A934USJ3</accession>
<dbReference type="Pfam" id="PF13508">
    <property type="entry name" value="Acetyltransf_7"/>
    <property type="match status" value="1"/>
</dbReference>
<dbReference type="Pfam" id="PF18014">
    <property type="entry name" value="Acetyltransf_18"/>
    <property type="match status" value="1"/>
</dbReference>
<dbReference type="RefSeq" id="WP_200788735.1">
    <property type="nucleotide sequence ID" value="NZ_JAEDAO010000001.1"/>
</dbReference>
<organism evidence="2 3">
    <name type="scientific">Ramlibacter algicola</name>
    <dbReference type="NCBI Taxonomy" id="2795217"/>
    <lineage>
        <taxon>Bacteria</taxon>
        <taxon>Pseudomonadati</taxon>
        <taxon>Pseudomonadota</taxon>
        <taxon>Betaproteobacteria</taxon>
        <taxon>Burkholderiales</taxon>
        <taxon>Comamonadaceae</taxon>
        <taxon>Ramlibacter</taxon>
    </lineage>
</organism>
<dbReference type="InterPro" id="IPR000182">
    <property type="entry name" value="GNAT_dom"/>
</dbReference>
<dbReference type="Gene3D" id="3.40.630.90">
    <property type="match status" value="1"/>
</dbReference>
<dbReference type="PROSITE" id="PS51186">
    <property type="entry name" value="GNAT"/>
    <property type="match status" value="1"/>
</dbReference>
<dbReference type="SUPFAM" id="SSF55729">
    <property type="entry name" value="Acyl-CoA N-acyltransferases (Nat)"/>
    <property type="match status" value="1"/>
</dbReference>
<evidence type="ECO:0000313" key="3">
    <source>
        <dbReference type="Proteomes" id="UP000617041"/>
    </source>
</evidence>
<feature type="domain" description="N-acetyltransferase" evidence="1">
    <location>
        <begin position="13"/>
        <end position="150"/>
    </location>
</feature>
<dbReference type="GO" id="GO:0016747">
    <property type="term" value="F:acyltransferase activity, transferring groups other than amino-acyl groups"/>
    <property type="evidence" value="ECO:0007669"/>
    <property type="project" value="InterPro"/>
</dbReference>
<dbReference type="EMBL" id="JAEDAO010000001">
    <property type="protein sequence ID" value="MBK0393788.1"/>
    <property type="molecule type" value="Genomic_DNA"/>
</dbReference>
<sequence length="288" mass="30288">MASTESAPVGGVERLAQLDAGSLGMLEALVAASNWNQVADDWALFHQAGSIHVVRDDTGRIVASGAVLPMGAPGQVAWISMILVLPSVRGQGLGRAVFSHCLREVQADGRVAMLDATPAGEALYRQFGFESLWRLTRWRREARAAATDRAVGDEAAAIETLVELDGQALGFQRSSVIGQIARRPSTRCLRTGDAWAVVRAGRTAHQVGPLLAATEDAAARALAQVADAIAGPIYIDVPDDRPLMRATLQAAGFQPQRGFARMALAPAGKVPPSGQAAFLHAIAGPEFA</sequence>
<dbReference type="InterPro" id="IPR016181">
    <property type="entry name" value="Acyl_CoA_acyltransferase"/>
</dbReference>
<comment type="caution">
    <text evidence="2">The sequence shown here is derived from an EMBL/GenBank/DDBJ whole genome shotgun (WGS) entry which is preliminary data.</text>
</comment>
<protein>
    <submittedName>
        <fullName evidence="2">GNAT family N-acetyltransferase</fullName>
    </submittedName>
</protein>
<evidence type="ECO:0000313" key="2">
    <source>
        <dbReference type="EMBL" id="MBK0393788.1"/>
    </source>
</evidence>
<dbReference type="PANTHER" id="PTHR47237:SF2">
    <property type="entry name" value="BLL4206 PROTEIN"/>
    <property type="match status" value="1"/>
</dbReference>
<name>A0A934USJ3_9BURK</name>
<dbReference type="AlphaFoldDB" id="A0A934USJ3"/>
<reference evidence="2" key="1">
    <citation type="submission" date="2020-12" db="EMBL/GenBank/DDBJ databases">
        <title>Ramlibacter sp. nov., isolated from a freshwater alga, Cryptomonas.</title>
        <authorList>
            <person name="Kim H.M."/>
            <person name="Jeon C.O."/>
        </authorList>
    </citation>
    <scope>NUCLEOTIDE SEQUENCE</scope>
    <source>
        <strain evidence="2">CrO1</strain>
    </source>
</reference>
<dbReference type="Gene3D" id="3.40.630.30">
    <property type="match status" value="1"/>
</dbReference>
<dbReference type="InterPro" id="IPR041496">
    <property type="entry name" value="YitH/HolE_GNAT"/>
</dbReference>
<dbReference type="CDD" id="cd04301">
    <property type="entry name" value="NAT_SF"/>
    <property type="match status" value="1"/>
</dbReference>